<feature type="binding site" evidence="5">
    <location>
        <position position="167"/>
    </location>
    <ligand>
        <name>(2E)-4-hydroxy-3-methylbut-2-enyl diphosphate</name>
        <dbReference type="ChEBI" id="CHEBI:128753"/>
    </ligand>
</feature>
<evidence type="ECO:0000313" key="6">
    <source>
        <dbReference type="EMBL" id="RFM22955.1"/>
    </source>
</evidence>
<feature type="binding site" evidence="5">
    <location>
        <position position="242"/>
    </location>
    <ligand>
        <name>isopentenyl diphosphate</name>
        <dbReference type="ChEBI" id="CHEBI:128769"/>
    </ligand>
</feature>
<dbReference type="GO" id="GO:0051745">
    <property type="term" value="F:4-hydroxy-3-methylbut-2-enyl diphosphate reductase activity"/>
    <property type="evidence" value="ECO:0007669"/>
    <property type="project" value="UniProtKB-UniRule"/>
</dbReference>
<dbReference type="CDD" id="cd13944">
    <property type="entry name" value="lytB_ispH"/>
    <property type="match status" value="1"/>
</dbReference>
<dbReference type="InterPro" id="IPR003451">
    <property type="entry name" value="LytB/IspH"/>
</dbReference>
<feature type="binding site" evidence="5">
    <location>
        <position position="290"/>
    </location>
    <ligand>
        <name>dimethylallyl diphosphate</name>
        <dbReference type="ChEBI" id="CHEBI:57623"/>
    </ligand>
</feature>
<feature type="binding site" evidence="5">
    <location>
        <position position="12"/>
    </location>
    <ligand>
        <name>[4Fe-4S] cluster</name>
        <dbReference type="ChEBI" id="CHEBI:49883"/>
    </ligand>
</feature>
<dbReference type="PANTHER" id="PTHR30426:SF0">
    <property type="entry name" value="4-HYDROXY-3-METHYLBUT-2-ENYL DIPHOSPHATE REDUCTASE"/>
    <property type="match status" value="1"/>
</dbReference>
<feature type="binding site" evidence="5">
    <location>
        <position position="124"/>
    </location>
    <ligand>
        <name>(2E)-4-hydroxy-3-methylbut-2-enyl diphosphate</name>
        <dbReference type="ChEBI" id="CHEBI:128753"/>
    </ligand>
</feature>
<protein>
    <recommendedName>
        <fullName evidence="5">4-hydroxy-3-methylbut-2-enyl diphosphate reductase</fullName>
        <shortName evidence="5">HMBPP reductase</shortName>
        <ecNumber evidence="5">1.17.7.4</ecNumber>
    </recommendedName>
</protein>
<comment type="function">
    <text evidence="5">Catalyzes the conversion of 1-hydroxy-2-methyl-2-(E)-butenyl 4-diphosphate (HMBPP) into a mixture of isopentenyl diphosphate (IPP) and dimethylallyl diphosphate (DMAPP). Acts in the terminal step of the DOXP/MEP pathway for isoprenoid precursor biosynthesis.</text>
</comment>
<dbReference type="GO" id="GO:0016114">
    <property type="term" value="P:terpenoid biosynthetic process"/>
    <property type="evidence" value="ECO:0007669"/>
    <property type="project" value="UniProtKB-UniRule"/>
</dbReference>
<feature type="binding site" evidence="5">
    <location>
        <position position="242"/>
    </location>
    <ligand>
        <name>dimethylallyl diphosphate</name>
        <dbReference type="ChEBI" id="CHEBI:57623"/>
    </ligand>
</feature>
<feature type="binding site" evidence="5">
    <location>
        <position position="290"/>
    </location>
    <ligand>
        <name>isopentenyl diphosphate</name>
        <dbReference type="ChEBI" id="CHEBI:128769"/>
    </ligand>
</feature>
<feature type="binding site" evidence="5">
    <location>
        <position position="243"/>
    </location>
    <ligand>
        <name>dimethylallyl diphosphate</name>
        <dbReference type="ChEBI" id="CHEBI:57623"/>
    </ligand>
</feature>
<feature type="binding site" evidence="5">
    <location>
        <position position="124"/>
    </location>
    <ligand>
        <name>dimethylallyl diphosphate</name>
        <dbReference type="ChEBI" id="CHEBI:57623"/>
    </ligand>
</feature>
<dbReference type="AlphaFoldDB" id="A0A395LWB5"/>
<evidence type="ECO:0000256" key="4">
    <source>
        <dbReference type="ARBA" id="ARBA00023014"/>
    </source>
</evidence>
<feature type="binding site" evidence="5">
    <location>
        <position position="241"/>
    </location>
    <ligand>
        <name>dimethylallyl diphosphate</name>
        <dbReference type="ChEBI" id="CHEBI:57623"/>
    </ligand>
</feature>
<feature type="active site" description="Proton donor" evidence="5">
    <location>
        <position position="126"/>
    </location>
</feature>
<dbReference type="UniPathway" id="UPA00056">
    <property type="reaction ID" value="UER00097"/>
</dbReference>
<dbReference type="UniPathway" id="UPA00059">
    <property type="reaction ID" value="UER00105"/>
</dbReference>
<feature type="binding site" evidence="5">
    <location>
        <position position="242"/>
    </location>
    <ligand>
        <name>(2E)-4-hydroxy-3-methylbut-2-enyl diphosphate</name>
        <dbReference type="ChEBI" id="CHEBI:128753"/>
    </ligand>
</feature>
<dbReference type="GO" id="GO:0051539">
    <property type="term" value="F:4 iron, 4 sulfur cluster binding"/>
    <property type="evidence" value="ECO:0007669"/>
    <property type="project" value="UniProtKB-UniRule"/>
</dbReference>
<feature type="binding site" evidence="5">
    <location>
        <position position="241"/>
    </location>
    <ligand>
        <name>(2E)-4-hydroxy-3-methylbut-2-enyl diphosphate</name>
        <dbReference type="ChEBI" id="CHEBI:128753"/>
    </ligand>
</feature>
<feature type="binding site" evidence="5">
    <location>
        <position position="74"/>
    </location>
    <ligand>
        <name>(2E)-4-hydroxy-3-methylbut-2-enyl diphosphate</name>
        <dbReference type="ChEBI" id="CHEBI:128753"/>
    </ligand>
</feature>
<evidence type="ECO:0000256" key="1">
    <source>
        <dbReference type="ARBA" id="ARBA00022485"/>
    </source>
</evidence>
<evidence type="ECO:0000256" key="3">
    <source>
        <dbReference type="ARBA" id="ARBA00023004"/>
    </source>
</evidence>
<comment type="cofactor">
    <cofactor evidence="5">
        <name>[4Fe-4S] cluster</name>
        <dbReference type="ChEBI" id="CHEBI:49883"/>
    </cofactor>
    <text evidence="5">Binds 1 [4Fe-4S] cluster per subunit.</text>
</comment>
<evidence type="ECO:0000256" key="2">
    <source>
        <dbReference type="ARBA" id="ARBA00022723"/>
    </source>
</evidence>
<dbReference type="EC" id="1.17.7.4" evidence="5"/>
<feature type="binding site" evidence="5">
    <location>
        <position position="74"/>
    </location>
    <ligand>
        <name>isopentenyl diphosphate</name>
        <dbReference type="ChEBI" id="CHEBI:128769"/>
    </ligand>
</feature>
<feature type="binding site" evidence="5">
    <location>
        <position position="40"/>
    </location>
    <ligand>
        <name>(2E)-4-hydroxy-3-methylbut-2-enyl diphosphate</name>
        <dbReference type="ChEBI" id="CHEBI:128753"/>
    </ligand>
</feature>
<evidence type="ECO:0000313" key="7">
    <source>
        <dbReference type="Proteomes" id="UP000266389"/>
    </source>
</evidence>
<reference evidence="6 7" key="1">
    <citation type="journal article" date="2011" name="ISME J.">
        <title>Community ecology of hot spring cyanobacterial mats: predominant populations and their functional potential.</title>
        <authorList>
            <person name="Klatt C.G."/>
            <person name="Wood J.M."/>
            <person name="Rusch D.B."/>
            <person name="Bateson M.M."/>
            <person name="Hamamura N."/>
            <person name="Heidelberg J.F."/>
            <person name="Grossman A.R."/>
            <person name="Bhaya D."/>
            <person name="Cohan F.M."/>
            <person name="Kuhl M."/>
            <person name="Bryant D.A."/>
            <person name="Ward D.M."/>
        </authorList>
    </citation>
    <scope>NUCLEOTIDE SEQUENCE [LARGE SCALE GENOMIC DNA]</scope>
    <source>
        <strain evidence="6">OS</strain>
    </source>
</reference>
<feature type="binding site" evidence="5">
    <location>
        <position position="213"/>
    </location>
    <ligand>
        <name>[4Fe-4S] cluster</name>
        <dbReference type="ChEBI" id="CHEBI:49883"/>
    </ligand>
</feature>
<keyword evidence="2 5" id="KW-0479">Metal-binding</keyword>
<feature type="binding site" evidence="5">
    <location>
        <position position="241"/>
    </location>
    <ligand>
        <name>isopentenyl diphosphate</name>
        <dbReference type="ChEBI" id="CHEBI:128769"/>
    </ligand>
</feature>
<dbReference type="Proteomes" id="UP000266389">
    <property type="component" value="Unassembled WGS sequence"/>
</dbReference>
<feature type="binding site" evidence="5">
    <location>
        <position position="96"/>
    </location>
    <ligand>
        <name>[4Fe-4S] cluster</name>
        <dbReference type="ChEBI" id="CHEBI:49883"/>
    </ligand>
</feature>
<keyword evidence="5 6" id="KW-0560">Oxidoreductase</keyword>
<feature type="binding site" evidence="5">
    <location>
        <position position="74"/>
    </location>
    <ligand>
        <name>dimethylallyl diphosphate</name>
        <dbReference type="ChEBI" id="CHEBI:57623"/>
    </ligand>
</feature>
<feature type="binding site" evidence="5">
    <location>
        <position position="243"/>
    </location>
    <ligand>
        <name>isopentenyl diphosphate</name>
        <dbReference type="ChEBI" id="CHEBI:128769"/>
    </ligand>
</feature>
<dbReference type="GO" id="GO:0019288">
    <property type="term" value="P:isopentenyl diphosphate biosynthetic process, methylerythritol 4-phosphate pathway"/>
    <property type="evidence" value="ECO:0007669"/>
    <property type="project" value="UniProtKB-UniRule"/>
</dbReference>
<feature type="binding site" evidence="5">
    <location>
        <position position="290"/>
    </location>
    <ligand>
        <name>(2E)-4-hydroxy-3-methylbut-2-enyl diphosphate</name>
        <dbReference type="ChEBI" id="CHEBI:128753"/>
    </ligand>
</feature>
<evidence type="ECO:0000256" key="5">
    <source>
        <dbReference type="HAMAP-Rule" id="MF_00191"/>
    </source>
</evidence>
<proteinExistence type="inferred from homology"/>
<comment type="similarity">
    <text evidence="5">Belongs to the IspH family.</text>
</comment>
<comment type="pathway">
    <text evidence="5">Isoprenoid biosynthesis; dimethylallyl diphosphate biosynthesis; dimethylallyl diphosphate from (2E)-4-hydroxy-3-methylbutenyl diphosphate: step 1/1.</text>
</comment>
<dbReference type="Gene3D" id="3.40.50.11270">
    <property type="match status" value="1"/>
</dbReference>
<accession>A0A395LWB5</accession>
<feature type="binding site" evidence="5">
    <location>
        <position position="40"/>
    </location>
    <ligand>
        <name>isopentenyl diphosphate</name>
        <dbReference type="ChEBI" id="CHEBI:128769"/>
    </ligand>
</feature>
<keyword evidence="4 5" id="KW-0411">Iron-sulfur</keyword>
<gene>
    <name evidence="5" type="primary">ispH</name>
    <name evidence="6" type="ORF">D0433_13005</name>
</gene>
<dbReference type="GO" id="GO:0050992">
    <property type="term" value="P:dimethylallyl diphosphate biosynthetic process"/>
    <property type="evidence" value="ECO:0007669"/>
    <property type="project" value="UniProtKB-UniRule"/>
</dbReference>
<dbReference type="Pfam" id="PF02401">
    <property type="entry name" value="LYTB"/>
    <property type="match status" value="1"/>
</dbReference>
<dbReference type="NCBIfam" id="TIGR00216">
    <property type="entry name" value="ispH_lytB"/>
    <property type="match status" value="1"/>
</dbReference>
<feature type="binding site" evidence="5">
    <location>
        <position position="243"/>
    </location>
    <ligand>
        <name>(2E)-4-hydroxy-3-methylbut-2-enyl diphosphate</name>
        <dbReference type="ChEBI" id="CHEBI:128753"/>
    </ligand>
</feature>
<feature type="binding site" evidence="5">
    <location>
        <position position="40"/>
    </location>
    <ligand>
        <name>dimethylallyl diphosphate</name>
        <dbReference type="ChEBI" id="CHEBI:57623"/>
    </ligand>
</feature>
<dbReference type="PANTHER" id="PTHR30426">
    <property type="entry name" value="4-HYDROXY-3-METHYLBUT-2-ENYL DIPHOSPHATE REDUCTASE"/>
    <property type="match status" value="1"/>
</dbReference>
<name>A0A395LWB5_9BACT</name>
<keyword evidence="1 5" id="KW-0004">4Fe-4S</keyword>
<dbReference type="Gene3D" id="3.40.1010.20">
    <property type="entry name" value="4-hydroxy-3-methylbut-2-enyl diphosphate reductase, catalytic domain"/>
    <property type="match status" value="2"/>
</dbReference>
<dbReference type="EMBL" id="PHFL01000071">
    <property type="protein sequence ID" value="RFM22955.1"/>
    <property type="molecule type" value="Genomic_DNA"/>
</dbReference>
<sequence>MKVTVDAQSGFCFGVQFAIEIAESELASTGHLYSLGDIVHNAAEVQRLNSMGLQTISREEFFKLKDTRVLIRAHGEPPETYKFALENNIELIDASCPVVLKLQRRARDFYEKGYQILIYGKKDHAEVIGVNGQCNNEAIVIQHPDLSDESELAAIDFNKKTVLLSQTTQDTKGFYALRDALLKRFSAKGRAENFDLEATNAGAVEFLAKDTICRQVSNRDEKLTKFAQQHEVIVFVAGKKSSNGKVLFGVCKAANPRTYFAEHEDELQADWFMREDGTLVESVGVCGATSTPMWQMERVADVIRRKFASAPMQVA</sequence>
<dbReference type="NCBIfam" id="NF002187">
    <property type="entry name" value="PRK01045.1-1"/>
    <property type="match status" value="1"/>
</dbReference>
<feature type="binding site" evidence="5">
    <location>
        <position position="124"/>
    </location>
    <ligand>
        <name>isopentenyl diphosphate</name>
        <dbReference type="ChEBI" id="CHEBI:128769"/>
    </ligand>
</feature>
<dbReference type="HAMAP" id="MF_00191">
    <property type="entry name" value="IspH"/>
    <property type="match status" value="1"/>
</dbReference>
<organism evidence="6 7">
    <name type="scientific">Candidatus Thermochlorobacter aerophilus</name>
    <dbReference type="NCBI Taxonomy" id="1868324"/>
    <lineage>
        <taxon>Bacteria</taxon>
        <taxon>Pseudomonadati</taxon>
        <taxon>Chlorobiota</taxon>
        <taxon>Chlorobiia</taxon>
        <taxon>Chlorobiales</taxon>
        <taxon>Candidatus Thermochlorobacteriaceae</taxon>
        <taxon>Candidatus Thermochlorobacter</taxon>
    </lineage>
</organism>
<comment type="caution">
    <text evidence="6">The sequence shown here is derived from an EMBL/GenBank/DDBJ whole genome shotgun (WGS) entry which is preliminary data.</text>
</comment>
<keyword evidence="3 5" id="KW-0408">Iron</keyword>
<comment type="catalytic activity">
    <reaction evidence="5">
        <text>dimethylallyl diphosphate + 2 oxidized [2Fe-2S]-[ferredoxin] + H2O = (2E)-4-hydroxy-3-methylbut-2-enyl diphosphate + 2 reduced [2Fe-2S]-[ferredoxin] + 2 H(+)</text>
        <dbReference type="Rhea" id="RHEA:24825"/>
        <dbReference type="Rhea" id="RHEA-COMP:10000"/>
        <dbReference type="Rhea" id="RHEA-COMP:10001"/>
        <dbReference type="ChEBI" id="CHEBI:15377"/>
        <dbReference type="ChEBI" id="CHEBI:15378"/>
        <dbReference type="ChEBI" id="CHEBI:33737"/>
        <dbReference type="ChEBI" id="CHEBI:33738"/>
        <dbReference type="ChEBI" id="CHEBI:57623"/>
        <dbReference type="ChEBI" id="CHEBI:128753"/>
        <dbReference type="EC" id="1.17.7.4"/>
    </reaction>
</comment>
<keyword evidence="5" id="KW-0414">Isoprene biosynthesis</keyword>
<comment type="pathway">
    <text evidence="5">Isoprenoid biosynthesis; isopentenyl diphosphate biosynthesis via DXP pathway; isopentenyl diphosphate from 1-deoxy-D-xylulose 5-phosphate: step 6/6.</text>
</comment>
<comment type="catalytic activity">
    <reaction evidence="5">
        <text>isopentenyl diphosphate + 2 oxidized [2Fe-2S]-[ferredoxin] + H2O = (2E)-4-hydroxy-3-methylbut-2-enyl diphosphate + 2 reduced [2Fe-2S]-[ferredoxin] + 2 H(+)</text>
        <dbReference type="Rhea" id="RHEA:24488"/>
        <dbReference type="Rhea" id="RHEA-COMP:10000"/>
        <dbReference type="Rhea" id="RHEA-COMP:10001"/>
        <dbReference type="ChEBI" id="CHEBI:15377"/>
        <dbReference type="ChEBI" id="CHEBI:15378"/>
        <dbReference type="ChEBI" id="CHEBI:33737"/>
        <dbReference type="ChEBI" id="CHEBI:33738"/>
        <dbReference type="ChEBI" id="CHEBI:128753"/>
        <dbReference type="ChEBI" id="CHEBI:128769"/>
        <dbReference type="EC" id="1.17.7.4"/>
    </reaction>
</comment>
<dbReference type="GO" id="GO:0046872">
    <property type="term" value="F:metal ion binding"/>
    <property type="evidence" value="ECO:0007669"/>
    <property type="project" value="UniProtKB-KW"/>
</dbReference>